<reference evidence="2" key="1">
    <citation type="submission" date="2024-07" db="EMBL/GenBank/DDBJ databases">
        <authorList>
            <person name="Yu S.T."/>
        </authorList>
    </citation>
    <scope>NUCLEOTIDE SEQUENCE</scope>
    <source>
        <strain evidence="2">Y1</strain>
    </source>
</reference>
<dbReference type="AlphaFoldDB" id="A0AB39TF88"/>
<dbReference type="RefSeq" id="WP_369182777.1">
    <property type="nucleotide sequence ID" value="NZ_CP163445.1"/>
</dbReference>
<name>A0AB39TF88_9ACTN</name>
<dbReference type="Pfam" id="PF04149">
    <property type="entry name" value="DUF397"/>
    <property type="match status" value="1"/>
</dbReference>
<evidence type="ECO:0000313" key="2">
    <source>
        <dbReference type="EMBL" id="XDQ78279.1"/>
    </source>
</evidence>
<gene>
    <name evidence="2" type="ORF">AB2U05_07200</name>
</gene>
<protein>
    <submittedName>
        <fullName evidence="2">DUF397 domain-containing protein</fullName>
    </submittedName>
</protein>
<dbReference type="EMBL" id="CP163445">
    <property type="protein sequence ID" value="XDQ78279.1"/>
    <property type="molecule type" value="Genomic_DNA"/>
</dbReference>
<proteinExistence type="predicted"/>
<organism evidence="2">
    <name type="scientific">Streptomyces sp. Y1</name>
    <dbReference type="NCBI Taxonomy" id="3238634"/>
    <lineage>
        <taxon>Bacteria</taxon>
        <taxon>Bacillati</taxon>
        <taxon>Actinomycetota</taxon>
        <taxon>Actinomycetes</taxon>
        <taxon>Kitasatosporales</taxon>
        <taxon>Streptomycetaceae</taxon>
        <taxon>Streptomyces</taxon>
    </lineage>
</organism>
<accession>A0AB39TF88</accession>
<dbReference type="InterPro" id="IPR007278">
    <property type="entry name" value="DUF397"/>
</dbReference>
<feature type="domain" description="DUF397" evidence="1">
    <location>
        <begin position="5"/>
        <end position="55"/>
    </location>
</feature>
<sequence>MTDSAWQKSTYSGATDNCVEVRAARPHVELRESDAREAVVRTTPTALATFLLATKAGEFDHHTP</sequence>
<evidence type="ECO:0000259" key="1">
    <source>
        <dbReference type="Pfam" id="PF04149"/>
    </source>
</evidence>